<dbReference type="PANTHER" id="PTHR47784:SF5">
    <property type="entry name" value="STEROL UPTAKE CONTROL PROTEIN 2"/>
    <property type="match status" value="1"/>
</dbReference>
<reference evidence="3 4" key="1">
    <citation type="journal article" date="2023" name="Mol. Phylogenet. Evol.">
        <title>Genome-scale phylogeny and comparative genomics of the fungal order Sordariales.</title>
        <authorList>
            <person name="Hensen N."/>
            <person name="Bonometti L."/>
            <person name="Westerberg I."/>
            <person name="Brannstrom I.O."/>
            <person name="Guillou S."/>
            <person name="Cros-Aarteil S."/>
            <person name="Calhoun S."/>
            <person name="Haridas S."/>
            <person name="Kuo A."/>
            <person name="Mondo S."/>
            <person name="Pangilinan J."/>
            <person name="Riley R."/>
            <person name="LaButti K."/>
            <person name="Andreopoulos B."/>
            <person name="Lipzen A."/>
            <person name="Chen C."/>
            <person name="Yan M."/>
            <person name="Daum C."/>
            <person name="Ng V."/>
            <person name="Clum A."/>
            <person name="Steindorff A."/>
            <person name="Ohm R.A."/>
            <person name="Martin F."/>
            <person name="Silar P."/>
            <person name="Natvig D.O."/>
            <person name="Lalanne C."/>
            <person name="Gautier V."/>
            <person name="Ament-Velasquez S.L."/>
            <person name="Kruys A."/>
            <person name="Hutchinson M.I."/>
            <person name="Powell A.J."/>
            <person name="Barry K."/>
            <person name="Miller A.N."/>
            <person name="Grigoriev I.V."/>
            <person name="Debuchy R."/>
            <person name="Gladieux P."/>
            <person name="Hiltunen Thoren M."/>
            <person name="Johannesson H."/>
        </authorList>
    </citation>
    <scope>NUCLEOTIDE SEQUENCE [LARGE SCALE GENOMIC DNA]</scope>
    <source>
        <strain evidence="3 4">FGSC 10403</strain>
    </source>
</reference>
<dbReference type="CDD" id="cd00067">
    <property type="entry name" value="GAL4"/>
    <property type="match status" value="1"/>
</dbReference>
<feature type="compositionally biased region" description="Low complexity" evidence="2">
    <location>
        <begin position="152"/>
        <end position="210"/>
    </location>
</feature>
<dbReference type="EMBL" id="JAULSX010000004">
    <property type="protein sequence ID" value="KAK3492010.1"/>
    <property type="molecule type" value="Genomic_DNA"/>
</dbReference>
<proteinExistence type="predicted"/>
<evidence type="ECO:0008006" key="5">
    <source>
        <dbReference type="Google" id="ProtNLM"/>
    </source>
</evidence>
<feature type="region of interest" description="Disordered" evidence="2">
    <location>
        <begin position="61"/>
        <end position="134"/>
    </location>
</feature>
<dbReference type="GO" id="GO:0001228">
    <property type="term" value="F:DNA-binding transcription activator activity, RNA polymerase II-specific"/>
    <property type="evidence" value="ECO:0007669"/>
    <property type="project" value="TreeGrafter"/>
</dbReference>
<comment type="caution">
    <text evidence="3">The sequence shown here is derived from an EMBL/GenBank/DDBJ whole genome shotgun (WGS) entry which is preliminary data.</text>
</comment>
<keyword evidence="4" id="KW-1185">Reference proteome</keyword>
<feature type="compositionally biased region" description="Polar residues" evidence="2">
    <location>
        <begin position="211"/>
        <end position="224"/>
    </location>
</feature>
<feature type="compositionally biased region" description="Polar residues" evidence="2">
    <location>
        <begin position="262"/>
        <end position="274"/>
    </location>
</feature>
<feature type="region of interest" description="Disordered" evidence="2">
    <location>
        <begin position="257"/>
        <end position="289"/>
    </location>
</feature>
<feature type="region of interest" description="Disordered" evidence="2">
    <location>
        <begin position="825"/>
        <end position="932"/>
    </location>
</feature>
<dbReference type="InterPro" id="IPR053157">
    <property type="entry name" value="Sterol_Uptake_Regulator"/>
</dbReference>
<feature type="region of interest" description="Disordered" evidence="2">
    <location>
        <begin position="305"/>
        <end position="343"/>
    </location>
</feature>
<feature type="compositionally biased region" description="Polar residues" evidence="2">
    <location>
        <begin position="657"/>
        <end position="670"/>
    </location>
</feature>
<evidence type="ECO:0000256" key="1">
    <source>
        <dbReference type="ARBA" id="ARBA00023242"/>
    </source>
</evidence>
<feature type="compositionally biased region" description="Polar residues" evidence="2">
    <location>
        <begin position="918"/>
        <end position="932"/>
    </location>
</feature>
<evidence type="ECO:0000313" key="4">
    <source>
        <dbReference type="Proteomes" id="UP001285908"/>
    </source>
</evidence>
<protein>
    <recommendedName>
        <fullName evidence="5">Zn(2)-C6 fungal-type domain-containing protein</fullName>
    </recommendedName>
</protein>
<evidence type="ECO:0000313" key="3">
    <source>
        <dbReference type="EMBL" id="KAK3492010.1"/>
    </source>
</evidence>
<feature type="compositionally biased region" description="Low complexity" evidence="2">
    <location>
        <begin position="64"/>
        <end position="77"/>
    </location>
</feature>
<organism evidence="3 4">
    <name type="scientific">Neurospora hispaniola</name>
    <dbReference type="NCBI Taxonomy" id="588809"/>
    <lineage>
        <taxon>Eukaryota</taxon>
        <taxon>Fungi</taxon>
        <taxon>Dikarya</taxon>
        <taxon>Ascomycota</taxon>
        <taxon>Pezizomycotina</taxon>
        <taxon>Sordariomycetes</taxon>
        <taxon>Sordariomycetidae</taxon>
        <taxon>Sordariales</taxon>
        <taxon>Sordariaceae</taxon>
        <taxon>Neurospora</taxon>
    </lineage>
</organism>
<dbReference type="PANTHER" id="PTHR47784">
    <property type="entry name" value="STEROL UPTAKE CONTROL PROTEIN 2"/>
    <property type="match status" value="1"/>
</dbReference>
<feature type="compositionally biased region" description="Low complexity" evidence="2">
    <location>
        <begin position="85"/>
        <end position="100"/>
    </location>
</feature>
<name>A0AAJ0I6R6_9PEZI</name>
<evidence type="ECO:0000256" key="2">
    <source>
        <dbReference type="SAM" id="MobiDB-lite"/>
    </source>
</evidence>
<dbReference type="RefSeq" id="XP_062692468.1">
    <property type="nucleotide sequence ID" value="XM_062832208.1"/>
</dbReference>
<dbReference type="InterPro" id="IPR001138">
    <property type="entry name" value="Zn2Cys6_DnaBD"/>
</dbReference>
<feature type="region of interest" description="Disordered" evidence="2">
    <location>
        <begin position="730"/>
        <end position="752"/>
    </location>
</feature>
<sequence length="932" mass="98707">MYQCQGVWLRLIEDRVWDTPNLVPAAHDASSDASKCCDETKPSCKACLRHGVICSLMSSGQTEASGSTAGPSSTRSGPGSGSGSRLGTTPLTGSGGTSLSFATPIAPGPSPGSEFRPLATFTPAPGSASDPVGSSGAAPAFGFGSISGSSPVPGFGRTFPPMSGAAPTSGSGSGSGSAPVFGSSRNLLPVPSTAAASGSGSFLSPPGSAGNPFTPTSRPYSTSPAGVHQAVESGMHTTNQNSRNSSFPASRGAITITPPTPNRQTPMAIQSLTNPPYPTPSVEVSGSSSPDLYSITRPAGKLSLPTILPRTSPHPSAGAPHNPVPQSRSRHPTPLQPSPMPIESSNIPATDPFRYLTQAFTNPKSQFPSCPSNSELGPQLPNLELVYHYTANTYKSLTRGVHEHIWKVQVPKLAFSYPFLMHNLMSTAAFHLACTEQDEEKRQKWGTEGNRHFDLALRGMTEILRKEGVTPENCHAVFASSSLSFIGALCGKGPLFGPAYNREQEKIQAPMIDELLGVFILVRGIGSIVVAQEDILHKGPVGGLFDGEPSGEDHPSMDRLVHQLKGFYQRVGSITTRRPGFFASPPNLEDTRPPMSNIPKEHQTILGEVTAMIDSIKFALTKGGIPEQEIIAVWPITMSSDFVGLLQKPKVPRQQHEPSQPSTSATGSFTSPPPGGRNPIALALLGYYCCVMKGTECECWFTKGWAEALIKEVVAELEELAEVIMNMTSGSGSGCGSATPEVQEGDHDQDQTGVDRPVEVWREWVRREWLEDAQWARKWITTKAEEELPKPTFFSGNPRADAMHVMMDAEGQQPGEDAPVMELDTQDQQPGADDLDPVMDTTQDQQQDAPMMDTTSSQDQQPGADAPVTKTRDEQPDVPEPAPAEATSLDVLVAGAQGQQPGVPEAEAATGASEENVDTTATAEEPTGSSVE</sequence>
<dbReference type="AlphaFoldDB" id="A0AAJ0I6R6"/>
<dbReference type="GO" id="GO:0008270">
    <property type="term" value="F:zinc ion binding"/>
    <property type="evidence" value="ECO:0007669"/>
    <property type="project" value="InterPro"/>
</dbReference>
<keyword evidence="1" id="KW-0539">Nucleus</keyword>
<feature type="region of interest" description="Disordered" evidence="2">
    <location>
        <begin position="152"/>
        <end position="227"/>
    </location>
</feature>
<feature type="region of interest" description="Disordered" evidence="2">
    <location>
        <begin position="649"/>
        <end position="675"/>
    </location>
</feature>
<gene>
    <name evidence="3" type="ORF">B0T23DRAFT_132365</name>
</gene>
<accession>A0AAJ0I6R6</accession>
<dbReference type="Proteomes" id="UP001285908">
    <property type="component" value="Unassembled WGS sequence"/>
</dbReference>
<dbReference type="GeneID" id="87869830"/>
<feature type="compositionally biased region" description="Polar residues" evidence="2">
    <location>
        <begin position="840"/>
        <end position="861"/>
    </location>
</feature>